<feature type="domain" description="DNA polymerase III beta sliding clamp N-terminal" evidence="11">
    <location>
        <begin position="1"/>
        <end position="119"/>
    </location>
</feature>
<keyword evidence="9" id="KW-0238">DNA-binding</keyword>
<dbReference type="InterPro" id="IPR022637">
    <property type="entry name" value="DNA_polIII_beta_cen"/>
</dbReference>
<evidence type="ECO:0000256" key="3">
    <source>
        <dbReference type="ARBA" id="ARBA00021035"/>
    </source>
</evidence>
<dbReference type="KEGG" id="abac:LuPra_00002"/>
<evidence type="ECO:0000259" key="11">
    <source>
        <dbReference type="Pfam" id="PF00712"/>
    </source>
</evidence>
<feature type="domain" description="DNA polymerase III beta sliding clamp C-terminal" evidence="13">
    <location>
        <begin position="244"/>
        <end position="365"/>
    </location>
</feature>
<dbReference type="Gene3D" id="3.10.150.10">
    <property type="entry name" value="DNA Polymerase III, subunit A, domain 2"/>
    <property type="match status" value="1"/>
</dbReference>
<dbReference type="PIRSF" id="PIRSF000804">
    <property type="entry name" value="DNA_pol_III_b"/>
    <property type="match status" value="1"/>
</dbReference>
<dbReference type="EMBL" id="CP015136">
    <property type="protein sequence ID" value="AMY06843.1"/>
    <property type="molecule type" value="Genomic_DNA"/>
</dbReference>
<evidence type="ECO:0000256" key="4">
    <source>
        <dbReference type="ARBA" id="ARBA00022490"/>
    </source>
</evidence>
<dbReference type="InterPro" id="IPR001001">
    <property type="entry name" value="DNA_polIII_beta"/>
</dbReference>
<evidence type="ECO:0000256" key="6">
    <source>
        <dbReference type="ARBA" id="ARBA00022695"/>
    </source>
</evidence>
<dbReference type="InterPro" id="IPR022635">
    <property type="entry name" value="DNA_polIII_beta_C"/>
</dbReference>
<keyword evidence="15" id="KW-1185">Reference proteome</keyword>
<dbReference type="GO" id="GO:0005737">
    <property type="term" value="C:cytoplasm"/>
    <property type="evidence" value="ECO:0007669"/>
    <property type="project" value="UniProtKB-SubCell"/>
</dbReference>
<dbReference type="CDD" id="cd00140">
    <property type="entry name" value="beta_clamp"/>
    <property type="match status" value="1"/>
</dbReference>
<comment type="similarity">
    <text evidence="2 10">Belongs to the beta sliding clamp family.</text>
</comment>
<name>A0A143PEZ0_LUTPR</name>
<dbReference type="STRING" id="1855912.LuPra_00002"/>
<sequence>MELVVRKNDLLRELQLFQGIVERKNTMPVLANVLMRADGSQVELIATDLDVGLRSTCVAQSLAKPGTLTLPAKKLFEIVKALPETDIRIEQNRSGVTVAAERFESHLSTLPADDFPQLPVVGEMVATLPRDPIRQMVSKTMFAITGEDTRYYLNGALFVLKPDSMSLVATDGHRLALVTVTGETGAAEHKALLPKKTMQELGRLLAEGDGDVVFERAENHLFFTVGGRRLFSRMIDAQFPAYERVIPKNNDKAIEFERDRLTSAIRRVSLLSNERSRAVRFLISSGKVEVTSQSPDLGDAKEELLVTYDGPDVQICFNAQYVTDFLAAVETEQVSLSFRDEMSQAVMKPVGADGYDYTYVIMPMRP</sequence>
<dbReference type="NCBIfam" id="TIGR00663">
    <property type="entry name" value="dnan"/>
    <property type="match status" value="1"/>
</dbReference>
<protein>
    <recommendedName>
        <fullName evidence="3 10">Beta sliding clamp</fullName>
    </recommendedName>
</protein>
<keyword evidence="7 10" id="KW-0235">DNA replication</keyword>
<evidence type="ECO:0000256" key="7">
    <source>
        <dbReference type="ARBA" id="ARBA00022705"/>
    </source>
</evidence>
<organism evidence="14 15">
    <name type="scientific">Luteitalea pratensis</name>
    <dbReference type="NCBI Taxonomy" id="1855912"/>
    <lineage>
        <taxon>Bacteria</taxon>
        <taxon>Pseudomonadati</taxon>
        <taxon>Acidobacteriota</taxon>
        <taxon>Vicinamibacteria</taxon>
        <taxon>Vicinamibacterales</taxon>
        <taxon>Vicinamibacteraceae</taxon>
        <taxon>Luteitalea</taxon>
    </lineage>
</organism>
<comment type="function">
    <text evidence="10">Confers DNA tethering and processivity to DNA polymerases and other proteins. Acts as a clamp, forming a ring around DNA (a reaction catalyzed by the clamp-loading complex) which diffuses in an ATP-independent manner freely and bidirectionally along dsDNA. Initially characterized for its ability to contact the catalytic subunit of DNA polymerase III (Pol III), a complex, multichain enzyme responsible for most of the replicative synthesis in bacteria; Pol III exhibits 3'-5' exonuclease proofreading activity. The beta chain is required for initiation of replication as well as for processivity of DNA replication.</text>
</comment>
<dbReference type="Gene3D" id="3.70.10.10">
    <property type="match status" value="1"/>
</dbReference>
<keyword evidence="5 10" id="KW-0808">Transferase</keyword>
<keyword evidence="8 10" id="KW-0239">DNA-directed DNA polymerase</keyword>
<dbReference type="Pfam" id="PF02767">
    <property type="entry name" value="DNA_pol3_beta_2"/>
    <property type="match status" value="1"/>
</dbReference>
<dbReference type="AlphaFoldDB" id="A0A143PEZ0"/>
<evidence type="ECO:0000259" key="13">
    <source>
        <dbReference type="Pfam" id="PF02768"/>
    </source>
</evidence>
<reference evidence="15" key="2">
    <citation type="submission" date="2016-04" db="EMBL/GenBank/DDBJ databases">
        <title>First Complete Genome Sequence of a Subdivision 6 Acidobacterium.</title>
        <authorList>
            <person name="Huang S."/>
            <person name="Vieira S."/>
            <person name="Bunk B."/>
            <person name="Riedel T."/>
            <person name="Sproeer C."/>
            <person name="Overmann J."/>
        </authorList>
    </citation>
    <scope>NUCLEOTIDE SEQUENCE [LARGE SCALE GENOMIC DNA]</scope>
    <source>
        <strain evidence="15">DSM 100886 HEG_-6_39</strain>
    </source>
</reference>
<evidence type="ECO:0000256" key="5">
    <source>
        <dbReference type="ARBA" id="ARBA00022679"/>
    </source>
</evidence>
<gene>
    <name evidence="14" type="primary">dnaN</name>
    <name evidence="14" type="ORF">LuPra_00002</name>
</gene>
<dbReference type="Pfam" id="PF00712">
    <property type="entry name" value="DNA_pol3_beta"/>
    <property type="match status" value="1"/>
</dbReference>
<dbReference type="GO" id="GO:0006271">
    <property type="term" value="P:DNA strand elongation involved in DNA replication"/>
    <property type="evidence" value="ECO:0007669"/>
    <property type="project" value="TreeGrafter"/>
</dbReference>
<reference evidence="14 15" key="1">
    <citation type="journal article" date="2016" name="Genome Announc.">
        <title>First Complete Genome Sequence of a Subdivision 6 Acidobacterium Strain.</title>
        <authorList>
            <person name="Huang S."/>
            <person name="Vieira S."/>
            <person name="Bunk B."/>
            <person name="Riedel T."/>
            <person name="Sproer C."/>
            <person name="Overmann J."/>
        </authorList>
    </citation>
    <scope>NUCLEOTIDE SEQUENCE [LARGE SCALE GENOMIC DNA]</scope>
    <source>
        <strain evidence="15">DSM 100886 HEG_-6_39</strain>
    </source>
</reference>
<keyword evidence="4 10" id="KW-0963">Cytoplasm</keyword>
<evidence type="ECO:0000313" key="14">
    <source>
        <dbReference type="EMBL" id="AMY06843.1"/>
    </source>
</evidence>
<dbReference type="PANTHER" id="PTHR30478:SF0">
    <property type="entry name" value="BETA SLIDING CLAMP"/>
    <property type="match status" value="1"/>
</dbReference>
<dbReference type="Proteomes" id="UP000076079">
    <property type="component" value="Chromosome"/>
</dbReference>
<dbReference type="SUPFAM" id="SSF55979">
    <property type="entry name" value="DNA clamp"/>
    <property type="match status" value="3"/>
</dbReference>
<dbReference type="GO" id="GO:0008408">
    <property type="term" value="F:3'-5' exonuclease activity"/>
    <property type="evidence" value="ECO:0007669"/>
    <property type="project" value="InterPro"/>
</dbReference>
<dbReference type="GO" id="GO:0003887">
    <property type="term" value="F:DNA-directed DNA polymerase activity"/>
    <property type="evidence" value="ECO:0007669"/>
    <property type="project" value="UniProtKB-UniRule"/>
</dbReference>
<feature type="domain" description="DNA polymerase III beta sliding clamp central" evidence="12">
    <location>
        <begin position="128"/>
        <end position="240"/>
    </location>
</feature>
<dbReference type="InterPro" id="IPR022634">
    <property type="entry name" value="DNA_polIII_beta_N"/>
</dbReference>
<evidence type="ECO:0000259" key="12">
    <source>
        <dbReference type="Pfam" id="PF02767"/>
    </source>
</evidence>
<proteinExistence type="inferred from homology"/>
<dbReference type="PANTHER" id="PTHR30478">
    <property type="entry name" value="DNA POLYMERASE III SUBUNIT BETA"/>
    <property type="match status" value="1"/>
</dbReference>
<dbReference type="GO" id="GO:0003677">
    <property type="term" value="F:DNA binding"/>
    <property type="evidence" value="ECO:0007669"/>
    <property type="project" value="UniProtKB-UniRule"/>
</dbReference>
<evidence type="ECO:0000313" key="15">
    <source>
        <dbReference type="Proteomes" id="UP000076079"/>
    </source>
</evidence>
<dbReference type="GO" id="GO:0009360">
    <property type="term" value="C:DNA polymerase III complex"/>
    <property type="evidence" value="ECO:0007669"/>
    <property type="project" value="InterPro"/>
</dbReference>
<evidence type="ECO:0000256" key="8">
    <source>
        <dbReference type="ARBA" id="ARBA00022932"/>
    </source>
</evidence>
<evidence type="ECO:0000256" key="2">
    <source>
        <dbReference type="ARBA" id="ARBA00010752"/>
    </source>
</evidence>
<dbReference type="Pfam" id="PF02768">
    <property type="entry name" value="DNA_pol3_beta_3"/>
    <property type="match status" value="1"/>
</dbReference>
<comment type="subcellular location">
    <subcellularLocation>
        <location evidence="1 10">Cytoplasm</location>
    </subcellularLocation>
</comment>
<keyword evidence="6 10" id="KW-0548">Nucleotidyltransferase</keyword>
<dbReference type="RefSeq" id="WP_110168861.1">
    <property type="nucleotide sequence ID" value="NZ_CP015136.1"/>
</dbReference>
<evidence type="ECO:0000256" key="9">
    <source>
        <dbReference type="ARBA" id="ARBA00023125"/>
    </source>
</evidence>
<dbReference type="InterPro" id="IPR046938">
    <property type="entry name" value="DNA_clamp_sf"/>
</dbReference>
<comment type="subunit">
    <text evidence="10">Forms a ring-shaped head-to-tail homodimer around DNA.</text>
</comment>
<dbReference type="SMART" id="SM00480">
    <property type="entry name" value="POL3Bc"/>
    <property type="match status" value="1"/>
</dbReference>
<dbReference type="PATRIC" id="fig|1813736.3.peg.2"/>
<evidence type="ECO:0000256" key="10">
    <source>
        <dbReference type="PIRNR" id="PIRNR000804"/>
    </source>
</evidence>
<evidence type="ECO:0000256" key="1">
    <source>
        <dbReference type="ARBA" id="ARBA00004496"/>
    </source>
</evidence>
<accession>A0A143PEZ0</accession>
<dbReference type="OrthoDB" id="8421503at2"/>